<reference evidence="1 2" key="1">
    <citation type="submission" date="2017-09" db="EMBL/GenBank/DDBJ databases">
        <title>Comparative genomics of rhizobia isolated from Phaseolus vulgaris in China.</title>
        <authorList>
            <person name="Tong W."/>
        </authorList>
    </citation>
    <scope>NUCLEOTIDE SEQUENCE [LARGE SCALE GENOMIC DNA]</scope>
    <source>
        <strain evidence="1 2">FH14</strain>
    </source>
</reference>
<keyword evidence="2" id="KW-1185">Reference proteome</keyword>
<evidence type="ECO:0000313" key="1">
    <source>
        <dbReference type="EMBL" id="PDT21807.1"/>
    </source>
</evidence>
<dbReference type="EMBL" id="NWSY01000015">
    <property type="protein sequence ID" value="PDT21807.1"/>
    <property type="molecule type" value="Genomic_DNA"/>
</dbReference>
<accession>A0ABX4JSU4</accession>
<protein>
    <submittedName>
        <fullName evidence="1">Uncharacterized protein</fullName>
    </submittedName>
</protein>
<evidence type="ECO:0000313" key="2">
    <source>
        <dbReference type="Proteomes" id="UP000219914"/>
    </source>
</evidence>
<sequence length="69" mass="7684">MNQETFEGVAETLEQALAAAHMQIPVVTGNDFTLSRVIDWGMQYGGFNPQALFYVRVVADRDSAFKTKT</sequence>
<name>A0ABX4JSU4_9HYPH</name>
<dbReference type="RefSeq" id="WP_097535481.1">
    <property type="nucleotide sequence ID" value="NZ_LODW01000043.1"/>
</dbReference>
<dbReference type="Proteomes" id="UP000219914">
    <property type="component" value="Unassembled WGS sequence"/>
</dbReference>
<gene>
    <name evidence="1" type="ORF">CO674_19855</name>
</gene>
<comment type="caution">
    <text evidence="1">The sequence shown here is derived from an EMBL/GenBank/DDBJ whole genome shotgun (WGS) entry which is preliminary data.</text>
</comment>
<organism evidence="1 2">
    <name type="scientific">Rhizobium hidalgonense</name>
    <dbReference type="NCBI Taxonomy" id="1538159"/>
    <lineage>
        <taxon>Bacteria</taxon>
        <taxon>Pseudomonadati</taxon>
        <taxon>Pseudomonadota</taxon>
        <taxon>Alphaproteobacteria</taxon>
        <taxon>Hyphomicrobiales</taxon>
        <taxon>Rhizobiaceae</taxon>
        <taxon>Rhizobium/Agrobacterium group</taxon>
        <taxon>Rhizobium</taxon>
    </lineage>
</organism>
<proteinExistence type="predicted"/>